<dbReference type="RefSeq" id="WP_186858433.1">
    <property type="nucleotide sequence ID" value="NZ_JACOON010000006.1"/>
</dbReference>
<evidence type="ECO:0000313" key="12">
    <source>
        <dbReference type="EMBL" id="MBC5648981.1"/>
    </source>
</evidence>
<dbReference type="InterPro" id="IPR012839">
    <property type="entry name" value="Organic_radical_activase"/>
</dbReference>
<dbReference type="PANTHER" id="PTHR30352:SF4">
    <property type="entry name" value="PYRUVATE FORMATE-LYASE 2-ACTIVATING ENZYME"/>
    <property type="match status" value="1"/>
</dbReference>
<dbReference type="PROSITE" id="PS51918">
    <property type="entry name" value="RADICAL_SAM"/>
    <property type="match status" value="1"/>
</dbReference>
<keyword evidence="3" id="KW-0004">4Fe-4S</keyword>
<evidence type="ECO:0000256" key="9">
    <source>
        <dbReference type="ARBA" id="ARBA00047365"/>
    </source>
</evidence>
<name>A0ABR7EHX8_9FIRM</name>
<feature type="domain" description="Radical SAM core" evidence="11">
    <location>
        <begin position="14"/>
        <end position="294"/>
    </location>
</feature>
<dbReference type="InterPro" id="IPR007197">
    <property type="entry name" value="rSAM"/>
</dbReference>
<keyword evidence="4" id="KW-0949">S-adenosyl-L-methionine</keyword>
<comment type="similarity">
    <text evidence="2">Belongs to the organic radical-activating enzymes family.</text>
</comment>
<keyword evidence="13" id="KW-1185">Reference proteome</keyword>
<dbReference type="InterPro" id="IPR013785">
    <property type="entry name" value="Aldolase_TIM"/>
</dbReference>
<comment type="caution">
    <text evidence="12">The sequence shown here is derived from an EMBL/GenBank/DDBJ whole genome shotgun (WGS) entry which is preliminary data.</text>
</comment>
<sequence>MQTAITDIQKFSLDDGPGIRTTVFFKGCPLACKWCHNPECIRLDAQLRFAKNLCSHCGTCASVCRSGVFGADGTIRFAKCTACGKCAEECPSRALTMAGKQYTVDMLLPELLADRAFYENSGGGVTFSGGEPLLHASFIARAAQELKKSGVSVAVDTCGDVPFESIEALLPLADLFLYDIKAFSSGLHKALTGRGNARIIENFKRLQKSGARIWVRIPLVAGVNDSAKEVEHTARLLHDFPVELVELLPYHNYGASKYGALGLSYPGEGFSAPTPEALGMLAGLFPCSVRIKEQ</sequence>
<dbReference type="PROSITE" id="PS51379">
    <property type="entry name" value="4FE4S_FER_2"/>
    <property type="match status" value="2"/>
</dbReference>
<dbReference type="SFLD" id="SFLDG01066">
    <property type="entry name" value="organic_radical-activating_enz"/>
    <property type="match status" value="1"/>
</dbReference>
<dbReference type="PROSITE" id="PS01087">
    <property type="entry name" value="RADICAL_ACTIVATING"/>
    <property type="match status" value="1"/>
</dbReference>
<dbReference type="Proteomes" id="UP000606889">
    <property type="component" value="Unassembled WGS sequence"/>
</dbReference>
<evidence type="ECO:0000259" key="11">
    <source>
        <dbReference type="PROSITE" id="PS51918"/>
    </source>
</evidence>
<dbReference type="NCBIfam" id="TIGR02494">
    <property type="entry name" value="PFLE_PFLC"/>
    <property type="match status" value="1"/>
</dbReference>
<reference evidence="12 13" key="1">
    <citation type="submission" date="2020-08" db="EMBL/GenBank/DDBJ databases">
        <title>Genome public.</title>
        <authorList>
            <person name="Liu C."/>
            <person name="Sun Q."/>
        </authorList>
    </citation>
    <scope>NUCLEOTIDE SEQUENCE [LARGE SCALE GENOMIC DNA]</scope>
    <source>
        <strain evidence="12 13">NSJ-35</strain>
    </source>
</reference>
<dbReference type="InterPro" id="IPR040074">
    <property type="entry name" value="BssD/PflA/YjjW"/>
</dbReference>
<protein>
    <submittedName>
        <fullName evidence="12">Glycyl-radical enzyme activating protein</fullName>
    </submittedName>
</protein>
<evidence type="ECO:0000256" key="8">
    <source>
        <dbReference type="ARBA" id="ARBA00023014"/>
    </source>
</evidence>
<keyword evidence="6" id="KW-0560">Oxidoreductase</keyword>
<keyword evidence="5" id="KW-0479">Metal-binding</keyword>
<evidence type="ECO:0000256" key="5">
    <source>
        <dbReference type="ARBA" id="ARBA00022723"/>
    </source>
</evidence>
<dbReference type="SFLD" id="SFLDG01118">
    <property type="entry name" value="activating_enzymes__group_2"/>
    <property type="match status" value="1"/>
</dbReference>
<dbReference type="InterPro" id="IPR017896">
    <property type="entry name" value="4Fe4S_Fe-S-bd"/>
</dbReference>
<dbReference type="PANTHER" id="PTHR30352">
    <property type="entry name" value="PYRUVATE FORMATE-LYASE-ACTIVATING ENZYME"/>
    <property type="match status" value="1"/>
</dbReference>
<feature type="domain" description="4Fe-4S ferredoxin-type" evidence="10">
    <location>
        <begin position="45"/>
        <end position="69"/>
    </location>
</feature>
<comment type="catalytic activity">
    <reaction evidence="9">
        <text>glycyl-[protein] + reduced [flavodoxin] + S-adenosyl-L-methionine = glycin-2-yl radical-[protein] + semiquinone [flavodoxin] + 5'-deoxyadenosine + L-methionine + H(+)</text>
        <dbReference type="Rhea" id="RHEA:61976"/>
        <dbReference type="Rhea" id="RHEA-COMP:10622"/>
        <dbReference type="Rhea" id="RHEA-COMP:14480"/>
        <dbReference type="Rhea" id="RHEA-COMP:15993"/>
        <dbReference type="Rhea" id="RHEA-COMP:15994"/>
        <dbReference type="ChEBI" id="CHEBI:15378"/>
        <dbReference type="ChEBI" id="CHEBI:17319"/>
        <dbReference type="ChEBI" id="CHEBI:29947"/>
        <dbReference type="ChEBI" id="CHEBI:32722"/>
        <dbReference type="ChEBI" id="CHEBI:57618"/>
        <dbReference type="ChEBI" id="CHEBI:57844"/>
        <dbReference type="ChEBI" id="CHEBI:59789"/>
        <dbReference type="ChEBI" id="CHEBI:140311"/>
    </reaction>
</comment>
<evidence type="ECO:0000256" key="4">
    <source>
        <dbReference type="ARBA" id="ARBA00022691"/>
    </source>
</evidence>
<dbReference type="EMBL" id="JACOON010000006">
    <property type="protein sequence ID" value="MBC5648981.1"/>
    <property type="molecule type" value="Genomic_DNA"/>
</dbReference>
<gene>
    <name evidence="12" type="ORF">H8S18_11590</name>
</gene>
<dbReference type="PROSITE" id="PS00198">
    <property type="entry name" value="4FE4S_FER_1"/>
    <property type="match status" value="1"/>
</dbReference>
<proteinExistence type="inferred from homology"/>
<evidence type="ECO:0000256" key="2">
    <source>
        <dbReference type="ARBA" id="ARBA00009777"/>
    </source>
</evidence>
<dbReference type="InterPro" id="IPR001989">
    <property type="entry name" value="Radical_activat_CS"/>
</dbReference>
<evidence type="ECO:0000256" key="6">
    <source>
        <dbReference type="ARBA" id="ARBA00023002"/>
    </source>
</evidence>
<feature type="domain" description="4Fe-4S ferredoxin-type" evidence="10">
    <location>
        <begin position="71"/>
        <end position="100"/>
    </location>
</feature>
<dbReference type="Gene3D" id="3.20.20.70">
    <property type="entry name" value="Aldolase class I"/>
    <property type="match status" value="1"/>
</dbReference>
<evidence type="ECO:0000256" key="3">
    <source>
        <dbReference type="ARBA" id="ARBA00022485"/>
    </source>
</evidence>
<dbReference type="Pfam" id="PF04055">
    <property type="entry name" value="Radical_SAM"/>
    <property type="match status" value="1"/>
</dbReference>
<keyword evidence="7" id="KW-0408">Iron</keyword>
<evidence type="ECO:0000256" key="7">
    <source>
        <dbReference type="ARBA" id="ARBA00023004"/>
    </source>
</evidence>
<dbReference type="SFLD" id="SFLDS00029">
    <property type="entry name" value="Radical_SAM"/>
    <property type="match status" value="1"/>
</dbReference>
<dbReference type="Gene3D" id="3.30.70.20">
    <property type="match status" value="1"/>
</dbReference>
<organism evidence="12 13">
    <name type="scientific">Christensenella tenuis</name>
    <dbReference type="NCBI Taxonomy" id="2763033"/>
    <lineage>
        <taxon>Bacteria</taxon>
        <taxon>Bacillati</taxon>
        <taxon>Bacillota</taxon>
        <taxon>Clostridia</taxon>
        <taxon>Christensenellales</taxon>
        <taxon>Christensenellaceae</taxon>
        <taxon>Christensenella</taxon>
    </lineage>
</organism>
<dbReference type="PIRSF" id="PIRSF000371">
    <property type="entry name" value="PFL_act_enz"/>
    <property type="match status" value="1"/>
</dbReference>
<dbReference type="InterPro" id="IPR017900">
    <property type="entry name" value="4Fe4S_Fe_S_CS"/>
</dbReference>
<dbReference type="CDD" id="cd01335">
    <property type="entry name" value="Radical_SAM"/>
    <property type="match status" value="1"/>
</dbReference>
<dbReference type="SUPFAM" id="SSF102114">
    <property type="entry name" value="Radical SAM enzymes"/>
    <property type="match status" value="1"/>
</dbReference>
<dbReference type="Pfam" id="PF00037">
    <property type="entry name" value="Fer4"/>
    <property type="match status" value="1"/>
</dbReference>
<accession>A0ABR7EHX8</accession>
<dbReference type="InterPro" id="IPR058240">
    <property type="entry name" value="rSAM_sf"/>
</dbReference>
<comment type="cofactor">
    <cofactor evidence="1">
        <name>[4Fe-4S] cluster</name>
        <dbReference type="ChEBI" id="CHEBI:49883"/>
    </cofactor>
</comment>
<evidence type="ECO:0000313" key="13">
    <source>
        <dbReference type="Proteomes" id="UP000606889"/>
    </source>
</evidence>
<evidence type="ECO:0000259" key="10">
    <source>
        <dbReference type="PROSITE" id="PS51379"/>
    </source>
</evidence>
<evidence type="ECO:0000256" key="1">
    <source>
        <dbReference type="ARBA" id="ARBA00001966"/>
    </source>
</evidence>
<dbReference type="InterPro" id="IPR034457">
    <property type="entry name" value="Organic_radical-activating"/>
</dbReference>
<keyword evidence="8" id="KW-0411">Iron-sulfur</keyword>
<dbReference type="SUPFAM" id="SSF54862">
    <property type="entry name" value="4Fe-4S ferredoxins"/>
    <property type="match status" value="1"/>
</dbReference>